<keyword evidence="2" id="KW-1185">Reference proteome</keyword>
<evidence type="ECO:0000313" key="1">
    <source>
        <dbReference type="EMBL" id="KIY47328.1"/>
    </source>
</evidence>
<dbReference type="EMBL" id="KN881952">
    <property type="protein sequence ID" value="KIY47328.1"/>
    <property type="molecule type" value="Genomic_DNA"/>
</dbReference>
<proteinExistence type="predicted"/>
<gene>
    <name evidence="1" type="ORF">FISHEDRAFT_59747</name>
</gene>
<dbReference type="AlphaFoldDB" id="A0A0D7A972"/>
<reference evidence="1 2" key="1">
    <citation type="journal article" date="2015" name="Fungal Genet. Biol.">
        <title>Evolution of novel wood decay mechanisms in Agaricales revealed by the genome sequences of Fistulina hepatica and Cylindrobasidium torrendii.</title>
        <authorList>
            <person name="Floudas D."/>
            <person name="Held B.W."/>
            <person name="Riley R."/>
            <person name="Nagy L.G."/>
            <person name="Koehler G."/>
            <person name="Ransdell A.S."/>
            <person name="Younus H."/>
            <person name="Chow J."/>
            <person name="Chiniquy J."/>
            <person name="Lipzen A."/>
            <person name="Tritt A."/>
            <person name="Sun H."/>
            <person name="Haridas S."/>
            <person name="LaButti K."/>
            <person name="Ohm R.A."/>
            <person name="Kues U."/>
            <person name="Blanchette R.A."/>
            <person name="Grigoriev I.V."/>
            <person name="Minto R.E."/>
            <person name="Hibbett D.S."/>
        </authorList>
    </citation>
    <scope>NUCLEOTIDE SEQUENCE [LARGE SCALE GENOMIC DNA]</scope>
    <source>
        <strain evidence="1 2">ATCC 64428</strain>
    </source>
</reference>
<sequence length="308" mass="34218">MPKRKHQSYGCVGWLSVDESRAIGRSTIEKKRHDARIHQPVDVCIPARGVGCIPVPWTSAAYPHCKTVSGNWAHALRAATHRKDALKTVQHSPDGSVGSNTALDVRSLRVWIAGKGKFGSLHINPNNPFRACRAYVKFAIPSTIPATKLYGMQTGVGRSDCQAYRRVPRKGRETACPQVLGKQCPPPELRLSSRRVDEYGRMGILDNGRVLQTDTVGSRDNEPTWQTRRQCTKFTGGYDGSNMLTVGKGQTRCLGYHEEKALVEVQLRRGALSMNNPKPTTYIITSLSPYRRAPRRTGPWNGKQLFKG</sequence>
<organism evidence="1 2">
    <name type="scientific">Fistulina hepatica ATCC 64428</name>
    <dbReference type="NCBI Taxonomy" id="1128425"/>
    <lineage>
        <taxon>Eukaryota</taxon>
        <taxon>Fungi</taxon>
        <taxon>Dikarya</taxon>
        <taxon>Basidiomycota</taxon>
        <taxon>Agaricomycotina</taxon>
        <taxon>Agaricomycetes</taxon>
        <taxon>Agaricomycetidae</taxon>
        <taxon>Agaricales</taxon>
        <taxon>Fistulinaceae</taxon>
        <taxon>Fistulina</taxon>
    </lineage>
</organism>
<name>A0A0D7A972_9AGAR</name>
<dbReference type="Proteomes" id="UP000054144">
    <property type="component" value="Unassembled WGS sequence"/>
</dbReference>
<protein>
    <submittedName>
        <fullName evidence="1">Uncharacterized protein</fullName>
    </submittedName>
</protein>
<evidence type="ECO:0000313" key="2">
    <source>
        <dbReference type="Proteomes" id="UP000054144"/>
    </source>
</evidence>
<accession>A0A0D7A972</accession>